<dbReference type="STRING" id="329726.AM1_1837"/>
<dbReference type="PANTHER" id="PTHR42935">
    <property type="entry name" value="SLR0930 PROTEIN"/>
    <property type="match status" value="1"/>
</dbReference>
<dbReference type="SUPFAM" id="SSF52540">
    <property type="entry name" value="P-loop containing nucleoside triphosphate hydrolases"/>
    <property type="match status" value="1"/>
</dbReference>
<reference evidence="1 2" key="1">
    <citation type="journal article" date="2008" name="Proc. Natl. Acad. Sci. U.S.A.">
        <title>Niche adaptation and genome expansion in the chlorophyll d-producing cyanobacterium Acaryochloris marina.</title>
        <authorList>
            <person name="Swingley W.D."/>
            <person name="Chen M."/>
            <person name="Cheung P.C."/>
            <person name="Conrad A.L."/>
            <person name="Dejesa L.C."/>
            <person name="Hao J."/>
            <person name="Honchak B.M."/>
            <person name="Karbach L.E."/>
            <person name="Kurdoglu A."/>
            <person name="Lahiri S."/>
            <person name="Mastrian S.D."/>
            <person name="Miyashita H."/>
            <person name="Page L."/>
            <person name="Ramakrishna P."/>
            <person name="Satoh S."/>
            <person name="Sattley W.M."/>
            <person name="Shimada Y."/>
            <person name="Taylor H.L."/>
            <person name="Tomo T."/>
            <person name="Tsuchiya T."/>
            <person name="Wang Z.T."/>
            <person name="Raymond J."/>
            <person name="Mimuro M."/>
            <person name="Blankenship R.E."/>
            <person name="Touchman J.W."/>
        </authorList>
    </citation>
    <scope>NUCLEOTIDE SEQUENCE [LARGE SCALE GENOMIC DNA]</scope>
    <source>
        <strain evidence="2">MBIC 11017</strain>
    </source>
</reference>
<evidence type="ECO:0000313" key="1">
    <source>
        <dbReference type="EMBL" id="ABW26858.1"/>
    </source>
</evidence>
<name>B0CDD3_ACAM1</name>
<dbReference type="InterPro" id="IPR027417">
    <property type="entry name" value="P-loop_NTPase"/>
</dbReference>
<dbReference type="Proteomes" id="UP000000268">
    <property type="component" value="Chromosome"/>
</dbReference>
<dbReference type="InterPro" id="IPR008533">
    <property type="entry name" value="DUF815"/>
</dbReference>
<organism evidence="1 2">
    <name type="scientific">Acaryochloris marina (strain MBIC 11017)</name>
    <dbReference type="NCBI Taxonomy" id="329726"/>
    <lineage>
        <taxon>Bacteria</taxon>
        <taxon>Bacillati</taxon>
        <taxon>Cyanobacteriota</taxon>
        <taxon>Cyanophyceae</taxon>
        <taxon>Acaryochloridales</taxon>
        <taxon>Acaryochloridaceae</taxon>
        <taxon>Acaryochloris</taxon>
    </lineage>
</organism>
<keyword evidence="2" id="KW-1185">Reference proteome</keyword>
<dbReference type="PANTHER" id="PTHR42935:SF1">
    <property type="entry name" value="SLR0930 PROTEIN"/>
    <property type="match status" value="1"/>
</dbReference>
<dbReference type="eggNOG" id="COG2607">
    <property type="taxonomic scope" value="Bacteria"/>
</dbReference>
<dbReference type="Pfam" id="PF05673">
    <property type="entry name" value="DUF815"/>
    <property type="match status" value="1"/>
</dbReference>
<accession>B0CDD3</accession>
<proteinExistence type="predicted"/>
<sequence length="426" mass="48308">MILEQQAASLLLYSSVWEDEVGQAFLSVLNVLQQPEPDLSQVLWAYGQLFKALSATQHSWPDYLLKRMSDSDNPFTLQVQHHPLEQLPAELLEAVRYDLKTLQQLWQWSPEDLTQAIDQLGGPALPPLPSTTQTDTAQTVSFLQEYDHWAEALPALAEYHRQVGCGLMAQYRAFSWHEGQLQGHRYPDGIAMDALVGYEDQRDQLLKNTEALLRGYPALNILLYGSRGAGKSALIKALLPLYGNRGLRLIEVRKSALIELPQILAQIQNCPQKFIIFVDDLSFEEDEESYKALKVVLEGNVAARPDNVIVYATSNRRHLIREFFDDRPRPQDSDEIHSWDTVQEKLSLSDRFGLTLTFTPANQETYLKMVFHLSGQAKLALSAEDLKFRALQWATRHNGRSGRTARQFIDFLQAELALATDMGDLS</sequence>
<gene>
    <name evidence="1" type="ordered locus">AM1_1837</name>
</gene>
<evidence type="ECO:0000313" key="2">
    <source>
        <dbReference type="Proteomes" id="UP000000268"/>
    </source>
</evidence>
<dbReference type="HOGENOM" id="CLU_039512_1_1_3"/>
<dbReference type="Gene3D" id="3.40.50.300">
    <property type="entry name" value="P-loop containing nucleotide triphosphate hydrolases"/>
    <property type="match status" value="1"/>
</dbReference>
<dbReference type="EMBL" id="CP000828">
    <property type="protein sequence ID" value="ABW26858.1"/>
    <property type="molecule type" value="Genomic_DNA"/>
</dbReference>
<dbReference type="AlphaFoldDB" id="B0CDD3"/>
<dbReference type="CDD" id="cd00009">
    <property type="entry name" value="AAA"/>
    <property type="match status" value="1"/>
</dbReference>
<dbReference type="KEGG" id="amr:AM1_1837"/>
<protein>
    <submittedName>
        <fullName evidence="1">Uncharacterized protein</fullName>
    </submittedName>
</protein>